<organism evidence="2 3">
    <name type="scientific">Alicyclobacillus vulcanalis</name>
    <dbReference type="NCBI Taxonomy" id="252246"/>
    <lineage>
        <taxon>Bacteria</taxon>
        <taxon>Bacillati</taxon>
        <taxon>Bacillota</taxon>
        <taxon>Bacilli</taxon>
        <taxon>Bacillales</taxon>
        <taxon>Alicyclobacillaceae</taxon>
        <taxon>Alicyclobacillus</taxon>
    </lineage>
</organism>
<keyword evidence="2" id="KW-0223">Dioxygenase</keyword>
<feature type="domain" description="VOC" evidence="1">
    <location>
        <begin position="11"/>
        <end position="123"/>
    </location>
</feature>
<evidence type="ECO:0000313" key="3">
    <source>
        <dbReference type="Proteomes" id="UP000186156"/>
    </source>
</evidence>
<proteinExistence type="predicted"/>
<dbReference type="InterPro" id="IPR050383">
    <property type="entry name" value="GlyoxalaseI/FosfomycinResist"/>
</dbReference>
<dbReference type="PROSITE" id="PS51819">
    <property type="entry name" value="VOC"/>
    <property type="match status" value="2"/>
</dbReference>
<dbReference type="STRING" id="252246.SAMN05421799_108101"/>
<dbReference type="InterPro" id="IPR004360">
    <property type="entry name" value="Glyas_Fos-R_dOase_dom"/>
</dbReference>
<dbReference type="PANTHER" id="PTHR21366">
    <property type="entry name" value="GLYOXALASE FAMILY PROTEIN"/>
    <property type="match status" value="1"/>
</dbReference>
<dbReference type="SUPFAM" id="SSF54593">
    <property type="entry name" value="Glyoxalase/Bleomycin resistance protein/Dihydroxybiphenyl dioxygenase"/>
    <property type="match status" value="1"/>
</dbReference>
<dbReference type="RefSeq" id="WP_076347742.1">
    <property type="nucleotide sequence ID" value="NZ_FTOO01000008.1"/>
</dbReference>
<protein>
    <submittedName>
        <fullName evidence="2">Catechol 2,3-dioxygenase</fullName>
    </submittedName>
</protein>
<dbReference type="GO" id="GO:0051213">
    <property type="term" value="F:dioxygenase activity"/>
    <property type="evidence" value="ECO:0007669"/>
    <property type="project" value="UniProtKB-KW"/>
</dbReference>
<dbReference type="Pfam" id="PF00903">
    <property type="entry name" value="Glyoxalase"/>
    <property type="match status" value="2"/>
</dbReference>
<gene>
    <name evidence="2" type="ORF">SAMN05421799_108101</name>
</gene>
<evidence type="ECO:0000313" key="2">
    <source>
        <dbReference type="EMBL" id="SIS97316.1"/>
    </source>
</evidence>
<sequence>MASEPCYDIAHLGHVELLTPKIEESCAFFRDILGMEEVERESNSVYLRCMGDYEMYSLILTDADRAGVGQTALRTTSEAALERRIRALEEAGVPGRWVAQSVGHGPAYQFQGPDGHLYELYYETTRYMPPDHLRPFHKNQPQKFTGRGVGVKTLDHINFLSSNAERDGDFVEAVLGLKLTEQIRLDNGIRPGVWYRAMNKSYDVVYTLDATGARGRLHHIAFRVDTNESIWRAADLFVDHGVYIEFAPSKHAINQTYFVYVYEPGGNRIEVCSGGYLVLAPDWEPITWTEAERARGQAWGNKTVESFHHYGTPVV</sequence>
<dbReference type="Proteomes" id="UP000186156">
    <property type="component" value="Unassembled WGS sequence"/>
</dbReference>
<dbReference type="InterPro" id="IPR029068">
    <property type="entry name" value="Glyas_Bleomycin-R_OHBP_Dase"/>
</dbReference>
<accession>A0A1N7NG79</accession>
<keyword evidence="2" id="KW-0560">Oxidoreductase</keyword>
<dbReference type="InterPro" id="IPR037523">
    <property type="entry name" value="VOC_core"/>
</dbReference>
<dbReference type="OrthoDB" id="317332at2"/>
<evidence type="ECO:0000259" key="1">
    <source>
        <dbReference type="PROSITE" id="PS51819"/>
    </source>
</evidence>
<dbReference type="EMBL" id="FTOO01000008">
    <property type="protein sequence ID" value="SIS97316.1"/>
    <property type="molecule type" value="Genomic_DNA"/>
</dbReference>
<name>A0A1N7NG79_9BACL</name>
<keyword evidence="3" id="KW-1185">Reference proteome</keyword>
<feature type="domain" description="VOC" evidence="1">
    <location>
        <begin position="153"/>
        <end position="274"/>
    </location>
</feature>
<dbReference type="AlphaFoldDB" id="A0A1N7NG79"/>
<reference evidence="3" key="1">
    <citation type="submission" date="2017-01" db="EMBL/GenBank/DDBJ databases">
        <authorList>
            <person name="Varghese N."/>
            <person name="Submissions S."/>
        </authorList>
    </citation>
    <scope>NUCLEOTIDE SEQUENCE [LARGE SCALE GENOMIC DNA]</scope>
    <source>
        <strain evidence="3">DSM 16176</strain>
    </source>
</reference>
<dbReference type="Gene3D" id="3.10.180.10">
    <property type="entry name" value="2,3-Dihydroxybiphenyl 1,2-Dioxygenase, domain 1"/>
    <property type="match status" value="2"/>
</dbReference>
<dbReference type="PANTHER" id="PTHR21366:SF19">
    <property type="entry name" value="METAPYROCATECHASE"/>
    <property type="match status" value="1"/>
</dbReference>